<feature type="compositionally biased region" description="Low complexity" evidence="1">
    <location>
        <begin position="167"/>
        <end position="178"/>
    </location>
</feature>
<keyword evidence="2" id="KW-0812">Transmembrane</keyword>
<feature type="region of interest" description="Disordered" evidence="1">
    <location>
        <begin position="1"/>
        <end position="27"/>
    </location>
</feature>
<dbReference type="RefSeq" id="WP_338685214.1">
    <property type="nucleotide sequence ID" value="NZ_AP024702.1"/>
</dbReference>
<evidence type="ECO:0000256" key="1">
    <source>
        <dbReference type="SAM" id="MobiDB-lite"/>
    </source>
</evidence>
<protein>
    <submittedName>
        <fullName evidence="3">Uncharacterized protein</fullName>
    </submittedName>
</protein>
<evidence type="ECO:0000313" key="4">
    <source>
        <dbReference type="Proteomes" id="UP001374893"/>
    </source>
</evidence>
<feature type="transmembrane region" description="Helical" evidence="2">
    <location>
        <begin position="126"/>
        <end position="145"/>
    </location>
</feature>
<feature type="region of interest" description="Disordered" evidence="1">
    <location>
        <begin position="155"/>
        <end position="186"/>
    </location>
</feature>
<organism evidence="3 4">
    <name type="scientific">Haloferula helveola</name>
    <dbReference type="NCBI Taxonomy" id="490095"/>
    <lineage>
        <taxon>Bacteria</taxon>
        <taxon>Pseudomonadati</taxon>
        <taxon>Verrucomicrobiota</taxon>
        <taxon>Verrucomicrobiia</taxon>
        <taxon>Verrucomicrobiales</taxon>
        <taxon>Verrucomicrobiaceae</taxon>
        <taxon>Haloferula</taxon>
    </lineage>
</organism>
<evidence type="ECO:0000256" key="2">
    <source>
        <dbReference type="SAM" id="Phobius"/>
    </source>
</evidence>
<proteinExistence type="predicted"/>
<dbReference type="Proteomes" id="UP001374893">
    <property type="component" value="Chromosome"/>
</dbReference>
<keyword evidence="2" id="KW-0472">Membrane</keyword>
<evidence type="ECO:0000313" key="3">
    <source>
        <dbReference type="EMBL" id="BCX48843.1"/>
    </source>
</evidence>
<gene>
    <name evidence="3" type="ORF">HAHE_27510</name>
</gene>
<feature type="compositionally biased region" description="Basic and acidic residues" evidence="1">
    <location>
        <begin position="15"/>
        <end position="27"/>
    </location>
</feature>
<reference evidence="3 4" key="1">
    <citation type="submission" date="2021-06" db="EMBL/GenBank/DDBJ databases">
        <title>Complete genome of Haloferula helveola possessing various polysaccharide degrading enzymes.</title>
        <authorList>
            <person name="Takami H."/>
            <person name="Huang C."/>
            <person name="Hamasaki K."/>
        </authorList>
    </citation>
    <scope>NUCLEOTIDE SEQUENCE [LARGE SCALE GENOMIC DNA]</scope>
    <source>
        <strain evidence="3 4">CN-1</strain>
    </source>
</reference>
<keyword evidence="2" id="KW-1133">Transmembrane helix</keyword>
<accession>A0ABM7RH94</accession>
<dbReference type="EMBL" id="AP024702">
    <property type="protein sequence ID" value="BCX48843.1"/>
    <property type="molecule type" value="Genomic_DNA"/>
</dbReference>
<name>A0ABM7RH94_9BACT</name>
<feature type="compositionally biased region" description="Low complexity" evidence="1">
    <location>
        <begin position="95"/>
        <end position="110"/>
    </location>
</feature>
<feature type="region of interest" description="Disordered" evidence="1">
    <location>
        <begin position="85"/>
        <end position="114"/>
    </location>
</feature>
<sequence length="186" mass="19556">MILPDNLKPLPVAPGKEEGAASKSRDLGDFVSEAAVKQLLVGPLSVNRCDPKFGGSRHGFAGRADVGDASPFVSLSSDEFYDEAPAKSFEPRGPHPAMAEPRRAAAPVPRSTREGEFGRYPAAERMWVMAMGVVLLAMIIGGVLFKLATREPAGSPVEHAEKSERPASALHGKAALAATDPEAGMP</sequence>
<keyword evidence="4" id="KW-1185">Reference proteome</keyword>